<dbReference type="KEGG" id="dat:HRM2_42130"/>
<dbReference type="Proteomes" id="UP000000442">
    <property type="component" value="Chromosome"/>
</dbReference>
<feature type="domain" description="HTH cro/C1-type" evidence="1">
    <location>
        <begin position="6"/>
        <end position="37"/>
    </location>
</feature>
<evidence type="ECO:0000259" key="1">
    <source>
        <dbReference type="PROSITE" id="PS50943"/>
    </source>
</evidence>
<accession>C0QD37</accession>
<dbReference type="GO" id="GO:0003677">
    <property type="term" value="F:DNA binding"/>
    <property type="evidence" value="ECO:0007669"/>
    <property type="project" value="InterPro"/>
</dbReference>
<dbReference type="RefSeq" id="WP_015906001.1">
    <property type="nucleotide sequence ID" value="NC_012108.1"/>
</dbReference>
<proteinExistence type="predicted"/>
<dbReference type="eggNOG" id="COG2944">
    <property type="taxonomic scope" value="Bacteria"/>
</dbReference>
<sequence length="134" mass="15932">MEQHQFKQIRARLNKTQKEMAQLIGTSIKAVHSYEQGWRKVPHHVERQLLFLLMRQDKKNKNSPPCWEILDCPDELKEKCPAWEFNSGDLCWFINGTICNGKAHKTWKEKIEECRTCPVFSRYFTLDPEPDPEE</sequence>
<reference evidence="2 3" key="1">
    <citation type="journal article" date="2009" name="Environ. Microbiol.">
        <title>Genome sequence of Desulfobacterium autotrophicum HRM2, a marine sulfate reducer oxidizing organic carbon completely to carbon dioxide.</title>
        <authorList>
            <person name="Strittmatter A.W."/>
            <person name="Liesegang H."/>
            <person name="Rabus R."/>
            <person name="Decker I."/>
            <person name="Amann J."/>
            <person name="Andres S."/>
            <person name="Henne A."/>
            <person name="Fricke W.F."/>
            <person name="Martinez-Arias R."/>
            <person name="Bartels D."/>
            <person name="Goesmann A."/>
            <person name="Krause L."/>
            <person name="Puehler A."/>
            <person name="Klenk H.P."/>
            <person name="Richter M."/>
            <person name="Schuler M."/>
            <person name="Gloeckner F.O."/>
            <person name="Meyerdierks A."/>
            <person name="Gottschalk G."/>
            <person name="Amann R."/>
        </authorList>
    </citation>
    <scope>NUCLEOTIDE SEQUENCE [LARGE SCALE GENOMIC DNA]</scope>
    <source>
        <strain evidence="3">ATCC 43914 / DSM 3382 / HRM2</strain>
    </source>
</reference>
<dbReference type="HOGENOM" id="CLU_1945301_0_0_7"/>
<organism evidence="2 3">
    <name type="scientific">Desulforapulum autotrophicum (strain ATCC 43914 / DSM 3382 / VKM B-1955 / HRM2)</name>
    <name type="common">Desulfobacterium autotrophicum</name>
    <dbReference type="NCBI Taxonomy" id="177437"/>
    <lineage>
        <taxon>Bacteria</taxon>
        <taxon>Pseudomonadati</taxon>
        <taxon>Thermodesulfobacteriota</taxon>
        <taxon>Desulfobacteria</taxon>
        <taxon>Desulfobacterales</taxon>
        <taxon>Desulfobacteraceae</taxon>
        <taxon>Desulforapulum</taxon>
    </lineage>
</organism>
<dbReference type="EMBL" id="CP001087">
    <property type="protein sequence ID" value="ACN17269.1"/>
    <property type="molecule type" value="Genomic_DNA"/>
</dbReference>
<dbReference type="SUPFAM" id="SSF47413">
    <property type="entry name" value="lambda repressor-like DNA-binding domains"/>
    <property type="match status" value="1"/>
</dbReference>
<dbReference type="InterPro" id="IPR010982">
    <property type="entry name" value="Lambda_DNA-bd_dom_sf"/>
</dbReference>
<dbReference type="InterPro" id="IPR001387">
    <property type="entry name" value="Cro/C1-type_HTH"/>
</dbReference>
<gene>
    <name evidence="2" type="ordered locus">HRM2_42130</name>
</gene>
<dbReference type="Gene3D" id="1.10.260.40">
    <property type="entry name" value="lambda repressor-like DNA-binding domains"/>
    <property type="match status" value="1"/>
</dbReference>
<evidence type="ECO:0000313" key="3">
    <source>
        <dbReference type="Proteomes" id="UP000000442"/>
    </source>
</evidence>
<evidence type="ECO:0000313" key="2">
    <source>
        <dbReference type="EMBL" id="ACN17269.1"/>
    </source>
</evidence>
<dbReference type="OrthoDB" id="1121642at2"/>
<keyword evidence="3" id="KW-1185">Reference proteome</keyword>
<dbReference type="NCBIfam" id="NF045718">
    <property type="entry name" value="two_CW_domain"/>
    <property type="match status" value="1"/>
</dbReference>
<dbReference type="InterPro" id="IPR054687">
    <property type="entry name" value="Two-CW_dom"/>
</dbReference>
<protein>
    <recommendedName>
        <fullName evidence="1">HTH cro/C1-type domain-containing protein</fullName>
    </recommendedName>
</protein>
<dbReference type="PROSITE" id="PS50943">
    <property type="entry name" value="HTH_CROC1"/>
    <property type="match status" value="1"/>
</dbReference>
<dbReference type="AlphaFoldDB" id="C0QD37"/>
<name>C0QD37_DESAH</name>
<dbReference type="STRING" id="177437.HRM2_42130"/>
<dbReference type="CDD" id="cd00093">
    <property type="entry name" value="HTH_XRE"/>
    <property type="match status" value="1"/>
</dbReference>